<keyword evidence="4" id="KW-1185">Reference proteome</keyword>
<name>A0AA86N2A6_9BACT</name>
<feature type="signal peptide" evidence="2">
    <location>
        <begin position="1"/>
        <end position="29"/>
    </location>
</feature>
<feature type="chain" id="PRO_5041688248" description="Late embryogenesis abundant protein" evidence="2">
    <location>
        <begin position="30"/>
        <end position="104"/>
    </location>
</feature>
<organism evidence="3 4">
    <name type="scientific">Nitrospira tepida</name>
    <dbReference type="NCBI Taxonomy" id="2973512"/>
    <lineage>
        <taxon>Bacteria</taxon>
        <taxon>Pseudomonadati</taxon>
        <taxon>Nitrospirota</taxon>
        <taxon>Nitrospiria</taxon>
        <taxon>Nitrospirales</taxon>
        <taxon>Nitrospiraceae</taxon>
        <taxon>Nitrospira</taxon>
    </lineage>
</organism>
<sequence>MHRSWLAIAAMVVWLATGGVPALMAPAQAEGMAAEGKDAMKGTSKSVTESAGKLKTDATKTAEDAKALDLEKTKQGTGQVKQDAKDLKDSAKDTMKNPMGTLGK</sequence>
<evidence type="ECO:0000256" key="1">
    <source>
        <dbReference type="SAM" id="MobiDB-lite"/>
    </source>
</evidence>
<evidence type="ECO:0000313" key="4">
    <source>
        <dbReference type="Proteomes" id="UP001179121"/>
    </source>
</evidence>
<evidence type="ECO:0008006" key="5">
    <source>
        <dbReference type="Google" id="ProtNLM"/>
    </source>
</evidence>
<feature type="region of interest" description="Disordered" evidence="1">
    <location>
        <begin position="29"/>
        <end position="104"/>
    </location>
</feature>
<evidence type="ECO:0000313" key="3">
    <source>
        <dbReference type="EMBL" id="CAI4033341.1"/>
    </source>
</evidence>
<evidence type="ECO:0000256" key="2">
    <source>
        <dbReference type="SAM" id="SignalP"/>
    </source>
</evidence>
<protein>
    <recommendedName>
        <fullName evidence="5">Late embryogenesis abundant protein</fullName>
    </recommendedName>
</protein>
<gene>
    <name evidence="3" type="ORF">DNFV4_03777</name>
</gene>
<dbReference type="RefSeq" id="WP_289270467.1">
    <property type="nucleotide sequence ID" value="NZ_OX365700.1"/>
</dbReference>
<proteinExistence type="predicted"/>
<feature type="compositionally biased region" description="Basic and acidic residues" evidence="1">
    <location>
        <begin position="82"/>
        <end position="95"/>
    </location>
</feature>
<keyword evidence="2" id="KW-0732">Signal</keyword>
<dbReference type="EMBL" id="OX365700">
    <property type="protein sequence ID" value="CAI4033341.1"/>
    <property type="molecule type" value="Genomic_DNA"/>
</dbReference>
<dbReference type="KEGG" id="nti:DNFV4_03777"/>
<dbReference type="AlphaFoldDB" id="A0AA86N2A6"/>
<accession>A0AA86N2A6</accession>
<reference evidence="3" key="1">
    <citation type="submission" date="2022-10" db="EMBL/GenBank/DDBJ databases">
        <authorList>
            <person name="Koch H."/>
        </authorList>
    </citation>
    <scope>NUCLEOTIDE SEQUENCE</scope>
    <source>
        <strain evidence="3">DNF</strain>
    </source>
</reference>
<feature type="compositionally biased region" description="Basic and acidic residues" evidence="1">
    <location>
        <begin position="52"/>
        <end position="74"/>
    </location>
</feature>
<dbReference type="Proteomes" id="UP001179121">
    <property type="component" value="Chromosome"/>
</dbReference>